<evidence type="ECO:0008006" key="4">
    <source>
        <dbReference type="Google" id="ProtNLM"/>
    </source>
</evidence>
<sequence length="408" mass="46585">MQKAYPDQENYHASRLFKLLHGYLCGPITPATPAGNRYMFLIVDDLSRYMWCFLMKTKYQVFEVFKRFKDGVETDREESLPWQNLMNDEMRQFTIINVEFQKLLEEEIAQANGSGTNTGSSPVNTTNIEQMEEGGSAFETNVGGPSITNMGGSGSGPDGDNSNPLVNQENEETAQIEHPIRRSTRAKIIPSKLKDFVIHDGVNRGDQTSVLISTDDEPSNYSQAKGNKFWEKAIQKVLFEQEWKQKRTDYQRLCMAFDRHQGLGTEAYAKKLLKEVGLLECNHVKCPMDPGVKISKDEQGKPEDATSFRRIIGSDRLCLQPIVIKVDNKWAIALMKKPVFHGRSKHIDTRYHFIRECVEAGKVEIEFINGNEYKADILTKPLGRNKFEEMRELMGMEDLLIPSRELRG</sequence>
<dbReference type="InterPro" id="IPR012337">
    <property type="entry name" value="RNaseH-like_sf"/>
</dbReference>
<feature type="region of interest" description="Disordered" evidence="1">
    <location>
        <begin position="136"/>
        <end position="178"/>
    </location>
</feature>
<evidence type="ECO:0000313" key="2">
    <source>
        <dbReference type="EMBL" id="KAD6454990.1"/>
    </source>
</evidence>
<name>A0A5N6PJS9_9ASTR</name>
<evidence type="ECO:0000256" key="1">
    <source>
        <dbReference type="SAM" id="MobiDB-lite"/>
    </source>
</evidence>
<dbReference type="InterPro" id="IPR039537">
    <property type="entry name" value="Retrotran_Ty1/copia-like"/>
</dbReference>
<dbReference type="Proteomes" id="UP000326396">
    <property type="component" value="Linkage Group LG12"/>
</dbReference>
<dbReference type="Gene3D" id="3.30.420.10">
    <property type="entry name" value="Ribonuclease H-like superfamily/Ribonuclease H"/>
    <property type="match status" value="1"/>
</dbReference>
<evidence type="ECO:0000313" key="3">
    <source>
        <dbReference type="Proteomes" id="UP000326396"/>
    </source>
</evidence>
<dbReference type="InterPro" id="IPR036397">
    <property type="entry name" value="RNaseH_sf"/>
</dbReference>
<dbReference type="PANTHER" id="PTHR42648">
    <property type="entry name" value="TRANSPOSASE, PUTATIVE-RELATED"/>
    <property type="match status" value="1"/>
</dbReference>
<organism evidence="2 3">
    <name type="scientific">Mikania micrantha</name>
    <name type="common">bitter vine</name>
    <dbReference type="NCBI Taxonomy" id="192012"/>
    <lineage>
        <taxon>Eukaryota</taxon>
        <taxon>Viridiplantae</taxon>
        <taxon>Streptophyta</taxon>
        <taxon>Embryophyta</taxon>
        <taxon>Tracheophyta</taxon>
        <taxon>Spermatophyta</taxon>
        <taxon>Magnoliopsida</taxon>
        <taxon>eudicotyledons</taxon>
        <taxon>Gunneridae</taxon>
        <taxon>Pentapetalae</taxon>
        <taxon>asterids</taxon>
        <taxon>campanulids</taxon>
        <taxon>Asterales</taxon>
        <taxon>Asteraceae</taxon>
        <taxon>Asteroideae</taxon>
        <taxon>Heliantheae alliance</taxon>
        <taxon>Eupatorieae</taxon>
        <taxon>Mikania</taxon>
    </lineage>
</organism>
<dbReference type="EMBL" id="SZYD01000004">
    <property type="protein sequence ID" value="KAD6454990.1"/>
    <property type="molecule type" value="Genomic_DNA"/>
</dbReference>
<dbReference type="OrthoDB" id="2551793at2759"/>
<protein>
    <recommendedName>
        <fullName evidence="4">Reverse transcriptase Ty1/copia-type domain-containing protein</fullName>
    </recommendedName>
</protein>
<dbReference type="SUPFAM" id="SSF53098">
    <property type="entry name" value="Ribonuclease H-like"/>
    <property type="match status" value="1"/>
</dbReference>
<comment type="caution">
    <text evidence="2">The sequence shown here is derived from an EMBL/GenBank/DDBJ whole genome shotgun (WGS) entry which is preliminary data.</text>
</comment>
<gene>
    <name evidence="2" type="ORF">E3N88_09696</name>
</gene>
<dbReference type="CDD" id="cd09272">
    <property type="entry name" value="RNase_HI_RT_Ty1"/>
    <property type="match status" value="1"/>
</dbReference>
<keyword evidence="3" id="KW-1185">Reference proteome</keyword>
<dbReference type="AlphaFoldDB" id="A0A5N6PJS9"/>
<reference evidence="2 3" key="1">
    <citation type="submission" date="2019-05" db="EMBL/GenBank/DDBJ databases">
        <title>Mikania micrantha, genome provides insights into the molecular mechanism of rapid growth.</title>
        <authorList>
            <person name="Liu B."/>
        </authorList>
    </citation>
    <scope>NUCLEOTIDE SEQUENCE [LARGE SCALE GENOMIC DNA]</scope>
    <source>
        <strain evidence="2">NLD-2019</strain>
        <tissue evidence="2">Leaf</tissue>
    </source>
</reference>
<proteinExistence type="predicted"/>
<accession>A0A5N6PJS9</accession>
<dbReference type="GO" id="GO:0003676">
    <property type="term" value="F:nucleic acid binding"/>
    <property type="evidence" value="ECO:0007669"/>
    <property type="project" value="InterPro"/>
</dbReference>
<dbReference type="PANTHER" id="PTHR42648:SF25">
    <property type="entry name" value="RNA-DIRECTED DNA POLYMERASE"/>
    <property type="match status" value="1"/>
</dbReference>